<organism evidence="1 2">
    <name type="scientific">Dokdonia sinensis</name>
    <dbReference type="NCBI Taxonomy" id="2479847"/>
    <lineage>
        <taxon>Bacteria</taxon>
        <taxon>Pseudomonadati</taxon>
        <taxon>Bacteroidota</taxon>
        <taxon>Flavobacteriia</taxon>
        <taxon>Flavobacteriales</taxon>
        <taxon>Flavobacteriaceae</taxon>
        <taxon>Dokdonia</taxon>
    </lineage>
</organism>
<evidence type="ECO:0000313" key="1">
    <source>
        <dbReference type="EMBL" id="RMB56509.1"/>
    </source>
</evidence>
<dbReference type="Proteomes" id="UP000281985">
    <property type="component" value="Unassembled WGS sequence"/>
</dbReference>
<comment type="caution">
    <text evidence="1">The sequence shown here is derived from an EMBL/GenBank/DDBJ whole genome shotgun (WGS) entry which is preliminary data.</text>
</comment>
<dbReference type="OrthoDB" id="9801500at2"/>
<dbReference type="RefSeq" id="WP_121918321.1">
    <property type="nucleotide sequence ID" value="NZ_REFV01000016.1"/>
</dbReference>
<evidence type="ECO:0008006" key="3">
    <source>
        <dbReference type="Google" id="ProtNLM"/>
    </source>
</evidence>
<evidence type="ECO:0000313" key="2">
    <source>
        <dbReference type="Proteomes" id="UP000281985"/>
    </source>
</evidence>
<name>A0A3M0G5X5_9FLAO</name>
<gene>
    <name evidence="1" type="ORF">EAX61_13945</name>
</gene>
<protein>
    <recommendedName>
        <fullName evidence="3">Lipoprotein</fullName>
    </recommendedName>
</protein>
<dbReference type="PROSITE" id="PS51257">
    <property type="entry name" value="PROKAR_LIPOPROTEIN"/>
    <property type="match status" value="1"/>
</dbReference>
<proteinExistence type="predicted"/>
<keyword evidence="2" id="KW-1185">Reference proteome</keyword>
<accession>A0A3M0G5X5</accession>
<sequence length="318" mass="37496">MKFIKLLFALTILTSCTETYEAENSLWSCVTEKTADLSIDINKEIALHEEFLIKEGYFKDNSGASYIENIKSMVETGELKYAPENSRWRKMLVEIYKDFNLQEKCYAKGGFYQTKAYNVVFEMSNILQKSKNINQQKMLKPWIKHYEANDFNHPFYKFTYFLSFTVREQEASIDETQLFLQNFDRQDIITLKLDNQENLFINEEKTTVSELPRKLKKFMINEETLESIKELDKGMLSTFDYLVLMEKAITIVASRNASYESYLNLQNAISETYSYIYQLSSKEIFQLDFDSLSIPQQKIIKGMFPKHHFNSEPNHLDE</sequence>
<dbReference type="EMBL" id="REFV01000016">
    <property type="protein sequence ID" value="RMB56509.1"/>
    <property type="molecule type" value="Genomic_DNA"/>
</dbReference>
<reference evidence="1 2" key="1">
    <citation type="submission" date="2018-10" db="EMBL/GenBank/DDBJ databases">
        <title>Dokdonia luteus sp. nov., isolated from sea water.</title>
        <authorList>
            <person name="Zhou L.Y."/>
            <person name="Du Z.J."/>
        </authorList>
    </citation>
    <scope>NUCLEOTIDE SEQUENCE [LARGE SCALE GENOMIC DNA]</scope>
    <source>
        <strain evidence="1 2">SH27</strain>
    </source>
</reference>
<dbReference type="AlphaFoldDB" id="A0A3M0G5X5"/>